<evidence type="ECO:0000313" key="6">
    <source>
        <dbReference type="Proteomes" id="UP000824540"/>
    </source>
</evidence>
<keyword evidence="4" id="KW-1133">Transmembrane helix</keyword>
<keyword evidence="4" id="KW-0812">Transmembrane</keyword>
<dbReference type="InterPro" id="IPR036291">
    <property type="entry name" value="NAD(P)-bd_dom_sf"/>
</dbReference>
<evidence type="ECO:0000256" key="4">
    <source>
        <dbReference type="SAM" id="Phobius"/>
    </source>
</evidence>
<dbReference type="Pfam" id="PF00106">
    <property type="entry name" value="adh_short"/>
    <property type="match status" value="1"/>
</dbReference>
<dbReference type="PANTHER" id="PTHR43313">
    <property type="entry name" value="SHORT-CHAIN DEHYDROGENASE/REDUCTASE FAMILY 9C"/>
    <property type="match status" value="1"/>
</dbReference>
<dbReference type="Gene3D" id="3.40.50.720">
    <property type="entry name" value="NAD(P)-binding Rossmann-like Domain"/>
    <property type="match status" value="1"/>
</dbReference>
<dbReference type="GO" id="GO:0016491">
    <property type="term" value="F:oxidoreductase activity"/>
    <property type="evidence" value="ECO:0007669"/>
    <property type="project" value="UniProtKB-KW"/>
</dbReference>
<dbReference type="GO" id="GO:0008202">
    <property type="term" value="P:steroid metabolic process"/>
    <property type="evidence" value="ECO:0007669"/>
    <property type="project" value="TreeGrafter"/>
</dbReference>
<dbReference type="PRINTS" id="PR00080">
    <property type="entry name" value="SDRFAMILY"/>
</dbReference>
<feature type="transmembrane region" description="Helical" evidence="4">
    <location>
        <begin position="9"/>
        <end position="31"/>
    </location>
</feature>
<proteinExistence type="inferred from homology"/>
<dbReference type="AlphaFoldDB" id="A0A8T2NRI6"/>
<protein>
    <recommendedName>
        <fullName evidence="7">3-hydroxybutyrate dehydrogenase, type 1</fullName>
    </recommendedName>
</protein>
<dbReference type="InterPro" id="IPR020904">
    <property type="entry name" value="Sc_DH/Rdtase_CS"/>
</dbReference>
<keyword evidence="4" id="KW-0472">Membrane</keyword>
<dbReference type="PANTHER" id="PTHR43313:SF36">
    <property type="entry name" value="D-BETA-HYDROXYBUTYRATE DEHYDROGENASE, MITOCHONDRIAL"/>
    <property type="match status" value="1"/>
</dbReference>
<keyword evidence="6" id="KW-1185">Reference proteome</keyword>
<reference evidence="5" key="1">
    <citation type="thesis" date="2021" institute="BYU ScholarsArchive" country="Provo, UT, USA">
        <title>Applications of and Algorithms for Genome Assembly and Genomic Analyses with an Emphasis on Marine Teleosts.</title>
        <authorList>
            <person name="Pickett B.D."/>
        </authorList>
    </citation>
    <scope>NUCLEOTIDE SEQUENCE</scope>
    <source>
        <strain evidence="5">HI-2016</strain>
    </source>
</reference>
<name>A0A8T2NRI6_9TELE</name>
<evidence type="ECO:0000256" key="1">
    <source>
        <dbReference type="ARBA" id="ARBA00006484"/>
    </source>
</evidence>
<evidence type="ECO:0008006" key="7">
    <source>
        <dbReference type="Google" id="ProtNLM"/>
    </source>
</evidence>
<comment type="caution">
    <text evidence="5">The sequence shown here is derived from an EMBL/GenBank/DDBJ whole genome shotgun (WGS) entry which is preliminary data.</text>
</comment>
<comment type="similarity">
    <text evidence="1 3">Belongs to the short-chain dehydrogenases/reductases (SDR) family.</text>
</comment>
<accession>A0A8T2NRI6</accession>
<sequence length="361" mass="40053">MSSLPYRRAVLLIIFSVSLTVIMGFGLPALLNYFAMLCGFPEASVPECIVAVYLSFVAYVAMPPIPRGSVKAEGKAVFITGCDTGFGFALAKHLHKLGFTVFAGCFLKEKGGEGAMELEALHCDRMKVVQLDVCSEELVAQAVEFVRGNLEDPEKGLWAVVNNAGVSTFGEVEFTSMETYKQVSEVNLWGTIRMTKALLPLIRRAKGRVVNLASMYGRMGNSMRSPYCVSKYGVEAFSDCLRYEMKPWQVKVVVVEPGNFIAATGILNRDIVAATADKLWSEAPPGVREDYGKAQFEQRVAVVRSYCSSGLKDMAPVLHAITDAVQSRHPFTRYNPMEVHWWIRMQLMTHLPAAISDWLYF</sequence>
<dbReference type="PRINTS" id="PR00081">
    <property type="entry name" value="GDHRDH"/>
</dbReference>
<evidence type="ECO:0000256" key="2">
    <source>
        <dbReference type="ARBA" id="ARBA00023002"/>
    </source>
</evidence>
<organism evidence="5 6">
    <name type="scientific">Albula glossodonta</name>
    <name type="common">roundjaw bonefish</name>
    <dbReference type="NCBI Taxonomy" id="121402"/>
    <lineage>
        <taxon>Eukaryota</taxon>
        <taxon>Metazoa</taxon>
        <taxon>Chordata</taxon>
        <taxon>Craniata</taxon>
        <taxon>Vertebrata</taxon>
        <taxon>Euteleostomi</taxon>
        <taxon>Actinopterygii</taxon>
        <taxon>Neopterygii</taxon>
        <taxon>Teleostei</taxon>
        <taxon>Albuliformes</taxon>
        <taxon>Albulidae</taxon>
        <taxon>Albula</taxon>
    </lineage>
</organism>
<dbReference type="FunFam" id="3.40.50.720:FF:000074">
    <property type="entry name" value="Retinol dehydrogenase type 1"/>
    <property type="match status" value="1"/>
</dbReference>
<gene>
    <name evidence="5" type="ORF">JZ751_013689</name>
</gene>
<dbReference type="OrthoDB" id="2102561at2759"/>
<dbReference type="PROSITE" id="PS00061">
    <property type="entry name" value="ADH_SHORT"/>
    <property type="match status" value="1"/>
</dbReference>
<evidence type="ECO:0000313" key="5">
    <source>
        <dbReference type="EMBL" id="KAG9343523.1"/>
    </source>
</evidence>
<keyword evidence="2" id="KW-0560">Oxidoreductase</keyword>
<evidence type="ECO:0000256" key="3">
    <source>
        <dbReference type="RuleBase" id="RU000363"/>
    </source>
</evidence>
<dbReference type="EMBL" id="JAFBMS010000023">
    <property type="protein sequence ID" value="KAG9343523.1"/>
    <property type="molecule type" value="Genomic_DNA"/>
</dbReference>
<dbReference type="SUPFAM" id="SSF51735">
    <property type="entry name" value="NAD(P)-binding Rossmann-fold domains"/>
    <property type="match status" value="1"/>
</dbReference>
<dbReference type="InterPro" id="IPR002347">
    <property type="entry name" value="SDR_fam"/>
</dbReference>
<dbReference type="Proteomes" id="UP000824540">
    <property type="component" value="Unassembled WGS sequence"/>
</dbReference>